<dbReference type="SMART" id="SM00916">
    <property type="entry name" value="L51_S25_CI-B8"/>
    <property type="match status" value="1"/>
</dbReference>
<feature type="compositionally biased region" description="Basic and acidic residues" evidence="14">
    <location>
        <begin position="289"/>
        <end position="321"/>
    </location>
</feature>
<feature type="region of interest" description="Disordered" evidence="14">
    <location>
        <begin position="187"/>
        <end position="345"/>
    </location>
</feature>
<dbReference type="Pfam" id="PF04050">
    <property type="entry name" value="Upf2"/>
    <property type="match status" value="1"/>
</dbReference>
<keyword evidence="3" id="KW-0963">Cytoplasm</keyword>
<keyword evidence="7 13" id="KW-0175">Coiled coil</keyword>
<feature type="compositionally biased region" description="Basic and acidic residues" evidence="14">
    <location>
        <begin position="330"/>
        <end position="345"/>
    </location>
</feature>
<dbReference type="FunFam" id="1.25.40.180:FF:000023">
    <property type="entry name" value="regulator of nonsense transcripts 2 isoform X1"/>
    <property type="match status" value="1"/>
</dbReference>
<sequence>MGLMRGRAPIRRTMEYLKQGKLFLKPNLKIMLSNVIPNHPASSGLQEFIFWHLPQLQYKNQEVQFLTFRCISPTPYIQFINMHGESIAMDCYGQNKEDVYEKFFKTFCYTDLDLITKIRDQQMYGSDLKNNRPENFGPKFRRNCICLVDGQVPCPAFETLPKELRGKYTPLNTRNKWRKIEEALLQKGQETEKEDPPVNQGVPRSPPVEVHTGDKTGRLQVRQADQDAVIRITRVSKSQSDSGYNERGGNSKRGGDSRSGGGARGDKWSQKGEKDSTKPLGKAPPPADKSGKKIGKEDRPSDEKGEKREDKKHSKEVKSAAELEEQWQSEDEKKRKAEEEAKRIEEEKIRKEEEEQKTVKDYQQECQERYDTKRKLRERNQEAAENRPDESFFSRLDSSLKKNTAFVKKLKNLTESQKESLTKDFNGLNLNKYIGEAAAAITEAKLKMSDIACGVHICCLFFQRYSDFSNSLMENWQKYLLSKKDEKITNPSKYRVDLRFFAELLSVGLFNLGKGLNVLAGQLSFLTLGDKEEHNNLTILTSFCKHCGDDYAGLLPRKIRLLAEKHGVEIPRSTTKGELSAERKETFDTLLQTYQKLLANTAVFADLLDEDLPELPEDEIKRDDDTGFDIFNPETSAEFQYTGDSTLFEDEDARSFYETLPDLKAFIPGICYKDSEQSGTKDGSKDDITSLDEDMESLQIEDVEREMETEKQIAEVESKEAEQQEQEEVLEDYGMLPDADEEDTDTGSLMKMQYEAYIQTLPNSVNKDLIDKAAVEFCMNFNTKSNRKKLVRALFTVHRTRYDLLPFYSRFVATLYPCMPDVASDLVQLLKGDFRWHVRKKDQINIESKLKTVRFIGELVKFKLFPKSEALHCLKMLMFDFSHHNIEMACALLDSCGRFLYRSQDSHHRTKIYLDVMMRKKSALHLESRYTTMIENAFYYSNPPETQQSAQKIRPPMHEYIRKLLYKDLSKVTTEKVLRQMRRLPWDDPEIAFYATKCLIAVWNVRYNSIHCAANLLAGLAPYHEHIAIQVVDGVLEDIRLGMEVNHPKYNQRRVSGVKYLGELYNYRMLESAVVFKTLYSFITFGVVMDDSGVSPLDPPEHLFRIRLVCVLLETCGTYFDKGSSKKKLDCFLAYFQVKSKVIAYSKNRTEDLLVARNEIVSSFHYISASVLTIIETDQEGSASETEEGLGTIQEAEEYGEDLSLSGLDESETSQEETSQSQRSTEDQLTIMKGGPKHIKCSEDEDFMTAFDKMMTENIQARTNESLKVPQLDIAVPMNLKDKSKKTVSVNLYPMKEEEVPKEEDRSIEFVLMTRRGNRQHFTNLNVPISEEFATKYREREQAEKAEKEKMKQVVLGIHERQEEEDYQEMIASLNRVMPVNTNRERRVRYQHPKGAPDADLIFGSKNSQTEIYPPRLSIGRTYID</sequence>
<dbReference type="FunCoup" id="K1QN99">
    <property type="interactions" value="2055"/>
</dbReference>
<dbReference type="InterPro" id="IPR003890">
    <property type="entry name" value="MIF4G-like_typ-3"/>
</dbReference>
<feature type="compositionally biased region" description="Basic and acidic residues" evidence="14">
    <location>
        <begin position="264"/>
        <end position="277"/>
    </location>
</feature>
<evidence type="ECO:0000256" key="10">
    <source>
        <dbReference type="ARBA" id="ARBA00059351"/>
    </source>
</evidence>
<keyword evidence="5" id="KW-0677">Repeat</keyword>
<dbReference type="InterPro" id="IPR007741">
    <property type="entry name" value="Ribosomal_mL43/mS25/NADH_DH"/>
</dbReference>
<feature type="compositionally biased region" description="Basic and acidic residues" evidence="14">
    <location>
        <begin position="187"/>
        <end position="196"/>
    </location>
</feature>
<feature type="domain" description="Ribosomal protein/NADH dehydrogenase" evidence="16">
    <location>
        <begin position="37"/>
        <end position="110"/>
    </location>
</feature>
<dbReference type="PANTHER" id="PTHR12839:SF7">
    <property type="entry name" value="REGULATOR OF NONSENSE TRANSCRIPTS 2"/>
    <property type="match status" value="1"/>
</dbReference>
<gene>
    <name evidence="17" type="ORF">CGI_10020993</name>
</gene>
<keyword evidence="4" id="KW-0597">Phosphoprotein</keyword>
<keyword evidence="8" id="KW-0496">Mitochondrion</keyword>
<dbReference type="Pfam" id="PF05047">
    <property type="entry name" value="L51_S25_CI-B8"/>
    <property type="match status" value="1"/>
</dbReference>
<evidence type="ECO:0000256" key="4">
    <source>
        <dbReference type="ARBA" id="ARBA00022553"/>
    </source>
</evidence>
<feature type="coiled-coil region" evidence="13">
    <location>
        <begin position="681"/>
        <end position="727"/>
    </location>
</feature>
<dbReference type="SUPFAM" id="SSF52833">
    <property type="entry name" value="Thioredoxin-like"/>
    <property type="match status" value="1"/>
</dbReference>
<evidence type="ECO:0000256" key="7">
    <source>
        <dbReference type="ARBA" id="ARBA00023054"/>
    </source>
</evidence>
<evidence type="ECO:0000259" key="15">
    <source>
        <dbReference type="SMART" id="SM00543"/>
    </source>
</evidence>
<evidence type="ECO:0000256" key="8">
    <source>
        <dbReference type="ARBA" id="ARBA00023128"/>
    </source>
</evidence>
<dbReference type="InterPro" id="IPR036249">
    <property type="entry name" value="Thioredoxin-like_sf"/>
</dbReference>
<dbReference type="GO" id="GO:0035145">
    <property type="term" value="C:exon-exon junction complex"/>
    <property type="evidence" value="ECO:0007669"/>
    <property type="project" value="TreeGrafter"/>
</dbReference>
<evidence type="ECO:0000313" key="17">
    <source>
        <dbReference type="EMBL" id="EKC35388.1"/>
    </source>
</evidence>
<dbReference type="SUPFAM" id="SSF48371">
    <property type="entry name" value="ARM repeat"/>
    <property type="match status" value="3"/>
</dbReference>
<dbReference type="Pfam" id="PF02854">
    <property type="entry name" value="MIF4G"/>
    <property type="match status" value="3"/>
</dbReference>
<feature type="domain" description="MIF4G" evidence="15">
    <location>
        <begin position="755"/>
        <end position="944"/>
    </location>
</feature>
<reference evidence="17" key="1">
    <citation type="journal article" date="2012" name="Nature">
        <title>The oyster genome reveals stress adaptation and complexity of shell formation.</title>
        <authorList>
            <person name="Zhang G."/>
            <person name="Fang X."/>
            <person name="Guo X."/>
            <person name="Li L."/>
            <person name="Luo R."/>
            <person name="Xu F."/>
            <person name="Yang P."/>
            <person name="Zhang L."/>
            <person name="Wang X."/>
            <person name="Qi H."/>
            <person name="Xiong Z."/>
            <person name="Que H."/>
            <person name="Xie Y."/>
            <person name="Holland P.W."/>
            <person name="Paps J."/>
            <person name="Zhu Y."/>
            <person name="Wu F."/>
            <person name="Chen Y."/>
            <person name="Wang J."/>
            <person name="Peng C."/>
            <person name="Meng J."/>
            <person name="Yang L."/>
            <person name="Liu J."/>
            <person name="Wen B."/>
            <person name="Zhang N."/>
            <person name="Huang Z."/>
            <person name="Zhu Q."/>
            <person name="Feng Y."/>
            <person name="Mount A."/>
            <person name="Hedgecock D."/>
            <person name="Xu Z."/>
            <person name="Liu Y."/>
            <person name="Domazet-Loso T."/>
            <person name="Du Y."/>
            <person name="Sun X."/>
            <person name="Zhang S."/>
            <person name="Liu B."/>
            <person name="Cheng P."/>
            <person name="Jiang X."/>
            <person name="Li J."/>
            <person name="Fan D."/>
            <person name="Wang W."/>
            <person name="Fu W."/>
            <person name="Wang T."/>
            <person name="Wang B."/>
            <person name="Zhang J."/>
            <person name="Peng Z."/>
            <person name="Li Y."/>
            <person name="Li N."/>
            <person name="Wang J."/>
            <person name="Chen M."/>
            <person name="He Y."/>
            <person name="Tan F."/>
            <person name="Song X."/>
            <person name="Zheng Q."/>
            <person name="Huang R."/>
            <person name="Yang H."/>
            <person name="Du X."/>
            <person name="Chen L."/>
            <person name="Yang M."/>
            <person name="Gaffney P.M."/>
            <person name="Wang S."/>
            <person name="Luo L."/>
            <person name="She Z."/>
            <person name="Ming Y."/>
            <person name="Huang W."/>
            <person name="Zhang S."/>
            <person name="Huang B."/>
            <person name="Zhang Y."/>
            <person name="Qu T."/>
            <person name="Ni P."/>
            <person name="Miao G."/>
            <person name="Wang J."/>
            <person name="Wang Q."/>
            <person name="Steinberg C.E."/>
            <person name="Wang H."/>
            <person name="Li N."/>
            <person name="Qian L."/>
            <person name="Zhang G."/>
            <person name="Li Y."/>
            <person name="Yang H."/>
            <person name="Liu X."/>
            <person name="Wang J."/>
            <person name="Yin Y."/>
            <person name="Wang J."/>
        </authorList>
    </citation>
    <scope>NUCLEOTIDE SEQUENCE [LARGE SCALE GENOMIC DNA]</scope>
    <source>
        <strain evidence="17">05x7-T-G4-1.051#20</strain>
    </source>
</reference>
<evidence type="ECO:0000256" key="3">
    <source>
        <dbReference type="ARBA" id="ARBA00022490"/>
    </source>
</evidence>
<evidence type="ECO:0000256" key="13">
    <source>
        <dbReference type="SAM" id="Coils"/>
    </source>
</evidence>
<dbReference type="SMART" id="SM00543">
    <property type="entry name" value="MIF4G"/>
    <property type="match status" value="3"/>
</dbReference>
<keyword evidence="6" id="KW-0694">RNA-binding</keyword>
<evidence type="ECO:0000256" key="14">
    <source>
        <dbReference type="SAM" id="MobiDB-lite"/>
    </source>
</evidence>
<dbReference type="Gene3D" id="4.10.80.160">
    <property type="match status" value="1"/>
</dbReference>
<dbReference type="InParanoid" id="K1QN99"/>
<dbReference type="FunFam" id="1.25.40.180:FF:000015">
    <property type="entry name" value="regulator of nonsense transcripts 2 isoform X1"/>
    <property type="match status" value="1"/>
</dbReference>
<evidence type="ECO:0000256" key="5">
    <source>
        <dbReference type="ARBA" id="ARBA00022737"/>
    </source>
</evidence>
<dbReference type="Gene3D" id="1.25.40.180">
    <property type="match status" value="4"/>
</dbReference>
<keyword evidence="9" id="KW-0866">Nonsense-mediated mRNA decay</keyword>
<dbReference type="GO" id="GO:0005739">
    <property type="term" value="C:mitochondrion"/>
    <property type="evidence" value="ECO:0007669"/>
    <property type="project" value="UniProtKB-SubCell"/>
</dbReference>
<dbReference type="GO" id="GO:0048471">
    <property type="term" value="C:perinuclear region of cytoplasm"/>
    <property type="evidence" value="ECO:0007669"/>
    <property type="project" value="UniProtKB-SubCell"/>
</dbReference>
<dbReference type="GO" id="GO:0000184">
    <property type="term" value="P:nuclear-transcribed mRNA catabolic process, nonsense-mediated decay"/>
    <property type="evidence" value="ECO:0007669"/>
    <property type="project" value="UniProtKB-KW"/>
</dbReference>
<evidence type="ECO:0000256" key="11">
    <source>
        <dbReference type="ARBA" id="ARBA00068726"/>
    </source>
</evidence>
<evidence type="ECO:0000256" key="9">
    <source>
        <dbReference type="ARBA" id="ARBA00023161"/>
    </source>
</evidence>
<dbReference type="InterPro" id="IPR016024">
    <property type="entry name" value="ARM-type_fold"/>
</dbReference>
<evidence type="ECO:0000256" key="6">
    <source>
        <dbReference type="ARBA" id="ARBA00022884"/>
    </source>
</evidence>
<comment type="subcellular location">
    <subcellularLocation>
        <location evidence="2">Cytoplasm</location>
        <location evidence="2">Perinuclear region</location>
    </subcellularLocation>
    <subcellularLocation>
        <location evidence="1">Mitochondrion</location>
    </subcellularLocation>
</comment>
<dbReference type="EMBL" id="JH818046">
    <property type="protein sequence ID" value="EKC35388.1"/>
    <property type="molecule type" value="Genomic_DNA"/>
</dbReference>
<comment type="function">
    <text evidence="10">Involved in nonsense-mediated decay (NMD) of mRNAs containing premature stop codons by associating with the nuclear exon junction complex (EJC). Recruited by UPF3B associated with the EJC core at the cytoplasmic side of the nuclear envelope and the subsequent formation of an UPF1-UPF2-UPF3 surveillance complex (including UPF1 bound to release factors at the stalled ribosome) is believed to activate NMD. In cooperation with UPF3B stimulates both ATPase and RNA helicase activities of UPF1. Binds spliced mRNA.</text>
</comment>
<feature type="region of interest" description="Disordered" evidence="14">
    <location>
        <begin position="371"/>
        <end position="390"/>
    </location>
</feature>
<dbReference type="GO" id="GO:0005829">
    <property type="term" value="C:cytosol"/>
    <property type="evidence" value="ECO:0007669"/>
    <property type="project" value="UniProtKB-ARBA"/>
</dbReference>
<organism evidence="17">
    <name type="scientific">Magallana gigas</name>
    <name type="common">Pacific oyster</name>
    <name type="synonym">Crassostrea gigas</name>
    <dbReference type="NCBI Taxonomy" id="29159"/>
    <lineage>
        <taxon>Eukaryota</taxon>
        <taxon>Metazoa</taxon>
        <taxon>Spiralia</taxon>
        <taxon>Lophotrochozoa</taxon>
        <taxon>Mollusca</taxon>
        <taxon>Bivalvia</taxon>
        <taxon>Autobranchia</taxon>
        <taxon>Pteriomorphia</taxon>
        <taxon>Ostreida</taxon>
        <taxon>Ostreoidea</taxon>
        <taxon>Ostreidae</taxon>
        <taxon>Magallana</taxon>
    </lineage>
</organism>
<dbReference type="Gene3D" id="6.10.250.770">
    <property type="match status" value="1"/>
</dbReference>
<dbReference type="HOGENOM" id="CLU_002633_2_1_1"/>
<proteinExistence type="predicted"/>
<feature type="domain" description="MIF4G" evidence="15">
    <location>
        <begin position="400"/>
        <end position="616"/>
    </location>
</feature>
<dbReference type="GO" id="GO:0003723">
    <property type="term" value="F:RNA binding"/>
    <property type="evidence" value="ECO:0007669"/>
    <property type="project" value="UniProtKB-KW"/>
</dbReference>
<evidence type="ECO:0000256" key="1">
    <source>
        <dbReference type="ARBA" id="ARBA00004173"/>
    </source>
</evidence>
<evidence type="ECO:0000259" key="16">
    <source>
        <dbReference type="SMART" id="SM00916"/>
    </source>
</evidence>
<feature type="domain" description="MIF4G" evidence="15">
    <location>
        <begin position="959"/>
        <end position="1164"/>
    </location>
</feature>
<name>K1QN99_MAGGI</name>
<evidence type="ECO:0000256" key="2">
    <source>
        <dbReference type="ARBA" id="ARBA00004556"/>
    </source>
</evidence>
<dbReference type="FunFam" id="1.25.40.180:FF:000014">
    <property type="entry name" value="Putative regulator of nonsense transcripts 2"/>
    <property type="match status" value="1"/>
</dbReference>
<dbReference type="InterPro" id="IPR039762">
    <property type="entry name" value="Nmd2/UPF2"/>
</dbReference>
<accession>K1QN99</accession>
<evidence type="ECO:0000256" key="12">
    <source>
        <dbReference type="ARBA" id="ARBA00080859"/>
    </source>
</evidence>
<dbReference type="InterPro" id="IPR007193">
    <property type="entry name" value="Upf2/Nmd2_C"/>
</dbReference>
<protein>
    <recommendedName>
        <fullName evidence="11">Regulator of nonsense transcripts 2</fullName>
    </recommendedName>
    <alternativeName>
        <fullName evidence="12">Up-frameshift suppressor 2 homolog</fullName>
    </alternativeName>
</protein>
<dbReference type="PANTHER" id="PTHR12839">
    <property type="entry name" value="NONSENSE-MEDIATED MRNA DECAY PROTEIN 2 UP-FRAMESHIFT SUPPRESSOR 2"/>
    <property type="match status" value="1"/>
</dbReference>
<feature type="region of interest" description="Disordered" evidence="14">
    <location>
        <begin position="1206"/>
        <end position="1238"/>
    </location>
</feature>